<feature type="domain" description="VOC" evidence="1">
    <location>
        <begin position="4"/>
        <end position="125"/>
    </location>
</feature>
<reference evidence="2" key="2">
    <citation type="submission" date="2016-01" db="EMBL/GenBank/DDBJ databases">
        <authorList>
            <person name="McClelland M."/>
            <person name="Jain A."/>
            <person name="Saraogi P."/>
            <person name="Mendelson R."/>
            <person name="Westerman R."/>
            <person name="SanMiguel P."/>
            <person name="Csonka L."/>
        </authorList>
    </citation>
    <scope>NUCLEOTIDE SEQUENCE</scope>
    <source>
        <strain evidence="2">M63</strain>
    </source>
</reference>
<dbReference type="Proteomes" id="UP000244184">
    <property type="component" value="Unassembled WGS sequence"/>
</dbReference>
<evidence type="ECO:0000313" key="4">
    <source>
        <dbReference type="Proteomes" id="UP000076563"/>
    </source>
</evidence>
<dbReference type="InterPro" id="IPR037523">
    <property type="entry name" value="VOC_core"/>
</dbReference>
<dbReference type="Pfam" id="PF00903">
    <property type="entry name" value="Glyoxalase"/>
    <property type="match status" value="1"/>
</dbReference>
<protein>
    <submittedName>
        <fullName evidence="2">Glyoxalase</fullName>
    </submittedName>
</protein>
<gene>
    <name evidence="2" type="ORF">AV654_28055</name>
    <name evidence="3" type="ORF">C8Z91_16810</name>
</gene>
<dbReference type="AlphaFoldDB" id="A0A161S6A4"/>
<organism evidence="2 4">
    <name type="scientific">Paenibacillus elgii</name>
    <dbReference type="NCBI Taxonomy" id="189691"/>
    <lineage>
        <taxon>Bacteria</taxon>
        <taxon>Bacillati</taxon>
        <taxon>Bacillota</taxon>
        <taxon>Bacilli</taxon>
        <taxon>Bacillales</taxon>
        <taxon>Paenibacillaceae</taxon>
        <taxon>Paenibacillus</taxon>
    </lineage>
</organism>
<dbReference type="RefSeq" id="WP_063185228.1">
    <property type="nucleotide sequence ID" value="NZ_LQRA01000075.1"/>
</dbReference>
<dbReference type="PANTHER" id="PTHR36503">
    <property type="entry name" value="BLR2520 PROTEIN"/>
    <property type="match status" value="1"/>
</dbReference>
<evidence type="ECO:0000259" key="1">
    <source>
        <dbReference type="PROSITE" id="PS51819"/>
    </source>
</evidence>
<dbReference type="Proteomes" id="UP000076563">
    <property type="component" value="Unassembled WGS sequence"/>
</dbReference>
<dbReference type="InterPro" id="IPR004360">
    <property type="entry name" value="Glyas_Fos-R_dOase_dom"/>
</dbReference>
<dbReference type="InterPro" id="IPR029068">
    <property type="entry name" value="Glyas_Bleomycin-R_OHBP_Dase"/>
</dbReference>
<reference evidence="3 5" key="3">
    <citation type="submission" date="2018-03" db="EMBL/GenBank/DDBJ databases">
        <title>Genome sequence of Paenibacillus elgii strain AC13 an antimicrobial compound producing bacteria.</title>
        <authorList>
            <person name="Kurokawa A.S."/>
            <person name="Araujo J.F."/>
            <person name="Costa R.A."/>
            <person name="Ortega D.B."/>
            <person name="Pires A.S."/>
            <person name="Pappas G.J.Jr."/>
            <person name="Franco O.L."/>
            <person name="Barreto C."/>
            <person name="Magalhaes B.S."/>
            <person name="Kruger R.H."/>
        </authorList>
    </citation>
    <scope>NUCLEOTIDE SEQUENCE [LARGE SCALE GENOMIC DNA]</scope>
    <source>
        <strain evidence="3 5">AC13</strain>
    </source>
</reference>
<dbReference type="OrthoDB" id="9796521at2"/>
<evidence type="ECO:0000313" key="3">
    <source>
        <dbReference type="EMBL" id="PUA38060.1"/>
    </source>
</evidence>
<dbReference type="PANTHER" id="PTHR36503:SF3">
    <property type="entry name" value="BLR0126 PROTEIN"/>
    <property type="match status" value="1"/>
</dbReference>
<dbReference type="SUPFAM" id="SSF54593">
    <property type="entry name" value="Glyoxalase/Bleomycin resistance protein/Dihydroxybiphenyl dioxygenase"/>
    <property type="match status" value="1"/>
</dbReference>
<evidence type="ECO:0000313" key="5">
    <source>
        <dbReference type="Proteomes" id="UP000244184"/>
    </source>
</evidence>
<dbReference type="Gene3D" id="3.10.180.10">
    <property type="entry name" value="2,3-Dihydroxybiphenyl 1,2-Dioxygenase, domain 1"/>
    <property type="match status" value="1"/>
</dbReference>
<dbReference type="EMBL" id="PYHP01000043">
    <property type="protein sequence ID" value="PUA38060.1"/>
    <property type="molecule type" value="Genomic_DNA"/>
</dbReference>
<dbReference type="EMBL" id="LQRA01000075">
    <property type="protein sequence ID" value="KZE74805.1"/>
    <property type="molecule type" value="Genomic_DNA"/>
</dbReference>
<accession>A0A161S6A4</accession>
<name>A0A161S6A4_9BACL</name>
<reference evidence="4" key="1">
    <citation type="submission" date="2016-01" db="EMBL/GenBank/DDBJ databases">
        <title>Draft genome of Chromobacterium sp. F49.</title>
        <authorList>
            <person name="Hong K.W."/>
        </authorList>
    </citation>
    <scope>NUCLEOTIDE SEQUENCE [LARGE SCALE GENOMIC DNA]</scope>
    <source>
        <strain evidence="4">M63</strain>
    </source>
</reference>
<evidence type="ECO:0000313" key="2">
    <source>
        <dbReference type="EMBL" id="KZE74805.1"/>
    </source>
</evidence>
<sequence>MAVNLKRIGIFVKDMKKALAFYRMLGLAIPESADEENHVEVEHNGLRLAVATRESAQVVYGSWEEPSGYRIELAFQCDSREAVDELYRQLTEQGHIGHRGPFDGFWGERYAIVQDPDGNLISLAA</sequence>
<dbReference type="PROSITE" id="PS51819">
    <property type="entry name" value="VOC"/>
    <property type="match status" value="1"/>
</dbReference>
<keyword evidence="4" id="KW-1185">Reference proteome</keyword>
<proteinExistence type="predicted"/>
<comment type="caution">
    <text evidence="2">The sequence shown here is derived from an EMBL/GenBank/DDBJ whole genome shotgun (WGS) entry which is preliminary data.</text>
</comment>